<dbReference type="Gene3D" id="3.40.50.720">
    <property type="entry name" value="NAD(P)-binding Rossmann-like Domain"/>
    <property type="match status" value="1"/>
</dbReference>
<dbReference type="Pfam" id="PF13561">
    <property type="entry name" value="adh_short_C2"/>
    <property type="match status" value="1"/>
</dbReference>
<dbReference type="CDD" id="cd05233">
    <property type="entry name" value="SDR_c"/>
    <property type="match status" value="1"/>
</dbReference>
<keyword evidence="2" id="KW-0521">NADP</keyword>
<organism evidence="4 5">
    <name type="scientific">Penicillium crustosum</name>
    <name type="common">Blue mold fungus</name>
    <dbReference type="NCBI Taxonomy" id="36656"/>
    <lineage>
        <taxon>Eukaryota</taxon>
        <taxon>Fungi</taxon>
        <taxon>Dikarya</taxon>
        <taxon>Ascomycota</taxon>
        <taxon>Pezizomycotina</taxon>
        <taxon>Eurotiomycetes</taxon>
        <taxon>Eurotiomycetidae</taxon>
        <taxon>Eurotiales</taxon>
        <taxon>Aspergillaceae</taxon>
        <taxon>Penicillium</taxon>
    </lineage>
</organism>
<dbReference type="FunFam" id="3.40.50.720:FF:000084">
    <property type="entry name" value="Short-chain dehydrogenase reductase"/>
    <property type="match status" value="1"/>
</dbReference>
<accession>A0A9P5GS17</accession>
<dbReference type="GO" id="GO:0016491">
    <property type="term" value="F:oxidoreductase activity"/>
    <property type="evidence" value="ECO:0007669"/>
    <property type="project" value="UniProtKB-KW"/>
</dbReference>
<sequence length="270" mass="29008">MPSNTYMQGVAIITGAASGIGRATAHTFVQEGCKKLVLGDIDYEGLQKVAEELQARDSTVRTLICAVDIASEVQVDAFIEAGVKEFGAIHYAVNNAGLTSKPRVRTHELPTASWDQVVSVNLRGTWLCERAELRQMMKQNTDLKTRTGSPSQRGGIVNISSLFGILSHPTTGAYSATKAGVIGMTRTDALAYAEEGIRVNSVLPGFVKTPMVEESIRRGANYEEIVASIPIRRWGHPEEVAEAIVFLASEKASLINGVSLVVDGGKQYSA</sequence>
<evidence type="ECO:0000256" key="3">
    <source>
        <dbReference type="ARBA" id="ARBA00023002"/>
    </source>
</evidence>
<dbReference type="Proteomes" id="UP000701341">
    <property type="component" value="Unassembled WGS sequence"/>
</dbReference>
<dbReference type="PANTHER" id="PTHR24321">
    <property type="entry name" value="DEHYDROGENASES, SHORT CHAIN"/>
    <property type="match status" value="1"/>
</dbReference>
<keyword evidence="3" id="KW-0560">Oxidoreductase</keyword>
<evidence type="ECO:0000256" key="1">
    <source>
        <dbReference type="ARBA" id="ARBA00006484"/>
    </source>
</evidence>
<dbReference type="OrthoDB" id="5840532at2759"/>
<reference evidence="4" key="1">
    <citation type="submission" date="2020-02" db="EMBL/GenBank/DDBJ databases">
        <authorList>
            <person name="Lichtner F.J."/>
        </authorList>
    </citation>
    <scope>NUCLEOTIDE SEQUENCE</scope>
    <source>
        <strain evidence="4">G10</strain>
    </source>
</reference>
<name>A0A9P5GS17_PENCR</name>
<dbReference type="PRINTS" id="PR00081">
    <property type="entry name" value="GDHRDH"/>
</dbReference>
<evidence type="ECO:0000256" key="2">
    <source>
        <dbReference type="ARBA" id="ARBA00022857"/>
    </source>
</evidence>
<proteinExistence type="inferred from homology"/>
<dbReference type="EMBL" id="JAAOZQ010000015">
    <property type="protein sequence ID" value="KAF7527648.1"/>
    <property type="molecule type" value="Genomic_DNA"/>
</dbReference>
<dbReference type="PANTHER" id="PTHR24321:SF12">
    <property type="entry name" value="SHORT-CHAIN DEHYDROGENASE_REDUCTASE FAMILY, PUTATIVE (AFU_ORTHOLOGUE AFUA_5G14340)-RELATED"/>
    <property type="match status" value="1"/>
</dbReference>
<protein>
    <submittedName>
        <fullName evidence="4">Uncharacterized protein</fullName>
    </submittedName>
</protein>
<dbReference type="SUPFAM" id="SSF51735">
    <property type="entry name" value="NAD(P)-binding Rossmann-fold domains"/>
    <property type="match status" value="1"/>
</dbReference>
<dbReference type="AlphaFoldDB" id="A0A9P5GS17"/>
<evidence type="ECO:0000313" key="5">
    <source>
        <dbReference type="Proteomes" id="UP000701341"/>
    </source>
</evidence>
<comment type="similarity">
    <text evidence="1">Belongs to the short-chain dehydrogenases/reductases (SDR) family.</text>
</comment>
<dbReference type="InterPro" id="IPR002347">
    <property type="entry name" value="SDR_fam"/>
</dbReference>
<keyword evidence="5" id="KW-1185">Reference proteome</keyword>
<dbReference type="PRINTS" id="PR00080">
    <property type="entry name" value="SDRFAMILY"/>
</dbReference>
<evidence type="ECO:0000313" key="4">
    <source>
        <dbReference type="EMBL" id="KAF7527648.1"/>
    </source>
</evidence>
<gene>
    <name evidence="4" type="ORF">PCG10_002612</name>
</gene>
<comment type="caution">
    <text evidence="4">The sequence shown here is derived from an EMBL/GenBank/DDBJ whole genome shotgun (WGS) entry which is preliminary data.</text>
</comment>
<dbReference type="InterPro" id="IPR036291">
    <property type="entry name" value="NAD(P)-bd_dom_sf"/>
</dbReference>